<dbReference type="GO" id="GO:0004674">
    <property type="term" value="F:protein serine/threonine kinase activity"/>
    <property type="evidence" value="ECO:0007669"/>
    <property type="project" value="UniProtKB-KW"/>
</dbReference>
<keyword evidence="2" id="KW-0723">Serine/threonine-protein kinase</keyword>
<evidence type="ECO:0000256" key="6">
    <source>
        <dbReference type="ARBA" id="ARBA00022741"/>
    </source>
</evidence>
<proteinExistence type="predicted"/>
<keyword evidence="4" id="KW-0812">Transmembrane</keyword>
<keyword evidence="7" id="KW-0067">ATP-binding</keyword>
<evidence type="ECO:0000256" key="7">
    <source>
        <dbReference type="ARBA" id="ARBA00022840"/>
    </source>
</evidence>
<evidence type="ECO:0000256" key="5">
    <source>
        <dbReference type="ARBA" id="ARBA00022729"/>
    </source>
</evidence>
<dbReference type="GO" id="GO:0005524">
    <property type="term" value="F:ATP binding"/>
    <property type="evidence" value="ECO:0007669"/>
    <property type="project" value="UniProtKB-KW"/>
</dbReference>
<dbReference type="AlphaFoldDB" id="A0A8J4QX51"/>
<name>A0A8J4QX51_9ROSI</name>
<dbReference type="OrthoDB" id="10465697at2759"/>
<dbReference type="Pfam" id="PF12819">
    <property type="entry name" value="Malectin_like"/>
    <property type="match status" value="1"/>
</dbReference>
<feature type="domain" description="Malectin-like" evidence="11">
    <location>
        <begin position="11"/>
        <end position="160"/>
    </location>
</feature>
<dbReference type="Proteomes" id="UP000737018">
    <property type="component" value="Unassembled WGS sequence"/>
</dbReference>
<evidence type="ECO:0000256" key="4">
    <source>
        <dbReference type="ARBA" id="ARBA00022692"/>
    </source>
</evidence>
<dbReference type="InterPro" id="IPR045272">
    <property type="entry name" value="ANXUR1/2-like"/>
</dbReference>
<evidence type="ECO:0000256" key="2">
    <source>
        <dbReference type="ARBA" id="ARBA00022527"/>
    </source>
</evidence>
<protein>
    <recommendedName>
        <fullName evidence="11">Malectin-like domain-containing protein</fullName>
    </recommendedName>
</protein>
<evidence type="ECO:0000256" key="10">
    <source>
        <dbReference type="ARBA" id="ARBA00023180"/>
    </source>
</evidence>
<reference evidence="12" key="1">
    <citation type="submission" date="2020-03" db="EMBL/GenBank/DDBJ databases">
        <title>Castanea mollissima Vanexum genome sequencing.</title>
        <authorList>
            <person name="Staton M."/>
        </authorList>
    </citation>
    <scope>NUCLEOTIDE SEQUENCE</scope>
    <source>
        <tissue evidence="12">Leaf</tissue>
    </source>
</reference>
<keyword evidence="13" id="KW-1185">Reference proteome</keyword>
<dbReference type="PANTHER" id="PTHR34590">
    <property type="entry name" value="OS03G0124300 PROTEIN-RELATED"/>
    <property type="match status" value="1"/>
</dbReference>
<keyword evidence="8" id="KW-1133">Transmembrane helix</keyword>
<dbReference type="GO" id="GO:0016020">
    <property type="term" value="C:membrane"/>
    <property type="evidence" value="ECO:0007669"/>
    <property type="project" value="UniProtKB-SubCell"/>
</dbReference>
<keyword evidence="10" id="KW-0325">Glycoprotein</keyword>
<keyword evidence="9" id="KW-0472">Membrane</keyword>
<evidence type="ECO:0000256" key="9">
    <source>
        <dbReference type="ARBA" id="ARBA00023136"/>
    </source>
</evidence>
<keyword evidence="2" id="KW-0418">Kinase</keyword>
<keyword evidence="5" id="KW-0732">Signal</keyword>
<dbReference type="EMBL" id="JRKL02004252">
    <property type="protein sequence ID" value="KAF3953027.1"/>
    <property type="molecule type" value="Genomic_DNA"/>
</dbReference>
<evidence type="ECO:0000256" key="1">
    <source>
        <dbReference type="ARBA" id="ARBA00004479"/>
    </source>
</evidence>
<evidence type="ECO:0000313" key="12">
    <source>
        <dbReference type="EMBL" id="KAF3953027.1"/>
    </source>
</evidence>
<evidence type="ECO:0000256" key="8">
    <source>
        <dbReference type="ARBA" id="ARBA00022989"/>
    </source>
</evidence>
<comment type="subcellular location">
    <subcellularLocation>
        <location evidence="1">Membrane</location>
        <topology evidence="1">Single-pass type I membrane protein</topology>
    </subcellularLocation>
</comment>
<evidence type="ECO:0000313" key="13">
    <source>
        <dbReference type="Proteomes" id="UP000737018"/>
    </source>
</evidence>
<gene>
    <name evidence="12" type="ORF">CMV_021481</name>
</gene>
<evidence type="ECO:0000256" key="3">
    <source>
        <dbReference type="ARBA" id="ARBA00022679"/>
    </source>
</evidence>
<keyword evidence="3" id="KW-0808">Transferase</keyword>
<comment type="caution">
    <text evidence="12">The sequence shown here is derived from an EMBL/GenBank/DDBJ whole genome shotgun (WGS) entry which is preliminary data.</text>
</comment>
<dbReference type="PANTHER" id="PTHR34590:SF6">
    <property type="entry name" value="RECEPTOR-LIKE KINASE"/>
    <property type="match status" value="1"/>
</dbReference>
<keyword evidence="6" id="KW-0547">Nucleotide-binding</keyword>
<dbReference type="GO" id="GO:0004714">
    <property type="term" value="F:transmembrane receptor protein tyrosine kinase activity"/>
    <property type="evidence" value="ECO:0007669"/>
    <property type="project" value="InterPro"/>
</dbReference>
<evidence type="ECO:0000259" key="11">
    <source>
        <dbReference type="Pfam" id="PF12819"/>
    </source>
</evidence>
<dbReference type="Gene3D" id="2.60.120.430">
    <property type="entry name" value="Galactose-binding lectin"/>
    <property type="match status" value="1"/>
</dbReference>
<organism evidence="12 13">
    <name type="scientific">Castanea mollissima</name>
    <name type="common">Chinese chestnut</name>
    <dbReference type="NCBI Taxonomy" id="60419"/>
    <lineage>
        <taxon>Eukaryota</taxon>
        <taxon>Viridiplantae</taxon>
        <taxon>Streptophyta</taxon>
        <taxon>Embryophyta</taxon>
        <taxon>Tracheophyta</taxon>
        <taxon>Spermatophyta</taxon>
        <taxon>Magnoliopsida</taxon>
        <taxon>eudicotyledons</taxon>
        <taxon>Gunneridae</taxon>
        <taxon>Pentapetalae</taxon>
        <taxon>rosids</taxon>
        <taxon>fabids</taxon>
        <taxon>Fagales</taxon>
        <taxon>Fagaceae</taxon>
        <taxon>Castanea</taxon>
    </lineage>
</organism>
<sequence length="176" mass="19746">MAASITVLSGSSNFGPHNKTARFFTDSLNYTFEGIQGNYFVRLHFYPLSFGNYNVNESTFDVVANGLKLVSIYFIKEYILPINIDVLVVEFLLVKGSLEFLNAIEIVPIVVRLFTDSMISRVGDNSVNLSGRGIQTMYRLNVGGAEIKSTHDSNIWRTWEVDSTPLSLLFPFIQMG</sequence>
<accession>A0A8J4QX51</accession>
<dbReference type="InterPro" id="IPR024788">
    <property type="entry name" value="Malectin-like_Carb-bd_dom"/>
</dbReference>